<feature type="region of interest" description="Disordered" evidence="1">
    <location>
        <begin position="1"/>
        <end position="125"/>
    </location>
</feature>
<feature type="compositionally biased region" description="Basic and acidic residues" evidence="1">
    <location>
        <begin position="70"/>
        <end position="89"/>
    </location>
</feature>
<comment type="caution">
    <text evidence="2">The sequence shown here is derived from an EMBL/GenBank/DDBJ whole genome shotgun (WGS) entry which is preliminary data.</text>
</comment>
<keyword evidence="3" id="KW-1185">Reference proteome</keyword>
<feature type="compositionally biased region" description="Low complexity" evidence="1">
    <location>
        <begin position="1"/>
        <end position="15"/>
    </location>
</feature>
<dbReference type="Proteomes" id="UP001341840">
    <property type="component" value="Unassembled WGS sequence"/>
</dbReference>
<accession>A0ABU6XT87</accession>
<evidence type="ECO:0000256" key="1">
    <source>
        <dbReference type="SAM" id="MobiDB-lite"/>
    </source>
</evidence>
<gene>
    <name evidence="2" type="ORF">PIB30_098080</name>
</gene>
<proteinExistence type="predicted"/>
<evidence type="ECO:0000313" key="3">
    <source>
        <dbReference type="Proteomes" id="UP001341840"/>
    </source>
</evidence>
<name>A0ABU6XT87_9FABA</name>
<dbReference type="EMBL" id="JASCZI010213920">
    <property type="protein sequence ID" value="MED6201737.1"/>
    <property type="molecule type" value="Genomic_DNA"/>
</dbReference>
<protein>
    <submittedName>
        <fullName evidence="2">Uncharacterized protein</fullName>
    </submittedName>
</protein>
<feature type="compositionally biased region" description="Low complexity" evidence="1">
    <location>
        <begin position="42"/>
        <end position="61"/>
    </location>
</feature>
<evidence type="ECO:0000313" key="2">
    <source>
        <dbReference type="EMBL" id="MED6201737.1"/>
    </source>
</evidence>
<reference evidence="2 3" key="1">
    <citation type="journal article" date="2023" name="Plants (Basel)">
        <title>Bridging the Gap: Combining Genomics and Transcriptomics Approaches to Understand Stylosanthes scabra, an Orphan Legume from the Brazilian Caatinga.</title>
        <authorList>
            <person name="Ferreira-Neto J.R.C."/>
            <person name="da Silva M.D."/>
            <person name="Binneck E."/>
            <person name="de Melo N.F."/>
            <person name="da Silva R.H."/>
            <person name="de Melo A.L.T.M."/>
            <person name="Pandolfi V."/>
            <person name="Bustamante F.O."/>
            <person name="Brasileiro-Vidal A.C."/>
            <person name="Benko-Iseppon A.M."/>
        </authorList>
    </citation>
    <scope>NUCLEOTIDE SEQUENCE [LARGE SCALE GENOMIC DNA]</scope>
    <source>
        <tissue evidence="2">Leaves</tissue>
    </source>
</reference>
<organism evidence="2 3">
    <name type="scientific">Stylosanthes scabra</name>
    <dbReference type="NCBI Taxonomy" id="79078"/>
    <lineage>
        <taxon>Eukaryota</taxon>
        <taxon>Viridiplantae</taxon>
        <taxon>Streptophyta</taxon>
        <taxon>Embryophyta</taxon>
        <taxon>Tracheophyta</taxon>
        <taxon>Spermatophyta</taxon>
        <taxon>Magnoliopsida</taxon>
        <taxon>eudicotyledons</taxon>
        <taxon>Gunneridae</taxon>
        <taxon>Pentapetalae</taxon>
        <taxon>rosids</taxon>
        <taxon>fabids</taxon>
        <taxon>Fabales</taxon>
        <taxon>Fabaceae</taxon>
        <taxon>Papilionoideae</taxon>
        <taxon>50 kb inversion clade</taxon>
        <taxon>dalbergioids sensu lato</taxon>
        <taxon>Dalbergieae</taxon>
        <taxon>Pterocarpus clade</taxon>
        <taxon>Stylosanthes</taxon>
    </lineage>
</organism>
<sequence length="162" mass="17380">MAGKGKAPARAPPTRARVDKKGKKVIQTPLTRASARLASLKTPISPTSPPASSTPAMSQPAVKKSIFIDLTKDSELEGGSKEENPERKLANTLRRMIGLGELENSDSDPRLPSSPSSSSEEDVSSETIQGFGIMMILMIGEPQNQLLVLRQVAPVILHQTVR</sequence>